<dbReference type="EC" id="2.4.1.-" evidence="3"/>
<keyword evidence="2 3" id="KW-0808">Transferase</keyword>
<dbReference type="PANTHER" id="PTHR11927">
    <property type="entry name" value="GALACTOSIDE 2-L-FUCOSYLTRANSFERASE"/>
    <property type="match status" value="1"/>
</dbReference>
<evidence type="ECO:0000256" key="2">
    <source>
        <dbReference type="ARBA" id="ARBA00022679"/>
    </source>
</evidence>
<evidence type="ECO:0000256" key="3">
    <source>
        <dbReference type="RuleBase" id="RU363129"/>
    </source>
</evidence>
<dbReference type="AlphaFoldDB" id="A0A8S3YNE9"/>
<comment type="pathway">
    <text evidence="3">Protein modification; protein glycosylation.</text>
</comment>
<dbReference type="GO" id="GO:0032580">
    <property type="term" value="C:Golgi cisterna membrane"/>
    <property type="evidence" value="ECO:0007669"/>
    <property type="project" value="UniProtKB-SubCell"/>
</dbReference>
<evidence type="ECO:0000313" key="5">
    <source>
        <dbReference type="Proteomes" id="UP000678393"/>
    </source>
</evidence>
<dbReference type="GO" id="GO:0005975">
    <property type="term" value="P:carbohydrate metabolic process"/>
    <property type="evidence" value="ECO:0007669"/>
    <property type="project" value="InterPro"/>
</dbReference>
<keyword evidence="3" id="KW-0325">Glycoprotein</keyword>
<gene>
    <name evidence="4" type="ORF">CUNI_LOCUS2369</name>
</gene>
<reference evidence="4" key="1">
    <citation type="submission" date="2021-04" db="EMBL/GenBank/DDBJ databases">
        <authorList>
            <consortium name="Molecular Ecology Group"/>
        </authorList>
    </citation>
    <scope>NUCLEOTIDE SEQUENCE</scope>
</reference>
<dbReference type="InterPro" id="IPR002516">
    <property type="entry name" value="Glyco_trans_11"/>
</dbReference>
<dbReference type="Pfam" id="PF01531">
    <property type="entry name" value="Glyco_transf_11"/>
    <property type="match status" value="1"/>
</dbReference>
<organism evidence="4 5">
    <name type="scientific">Candidula unifasciata</name>
    <dbReference type="NCBI Taxonomy" id="100452"/>
    <lineage>
        <taxon>Eukaryota</taxon>
        <taxon>Metazoa</taxon>
        <taxon>Spiralia</taxon>
        <taxon>Lophotrochozoa</taxon>
        <taxon>Mollusca</taxon>
        <taxon>Gastropoda</taxon>
        <taxon>Heterobranchia</taxon>
        <taxon>Euthyneura</taxon>
        <taxon>Panpulmonata</taxon>
        <taxon>Eupulmonata</taxon>
        <taxon>Stylommatophora</taxon>
        <taxon>Helicina</taxon>
        <taxon>Helicoidea</taxon>
        <taxon>Geomitridae</taxon>
        <taxon>Candidula</taxon>
    </lineage>
</organism>
<feature type="non-terminal residue" evidence="4">
    <location>
        <position position="1"/>
    </location>
</feature>
<dbReference type="Proteomes" id="UP000678393">
    <property type="component" value="Unassembled WGS sequence"/>
</dbReference>
<accession>A0A8S3YNE9</accession>
<keyword evidence="5" id="KW-1185">Reference proteome</keyword>
<dbReference type="CDD" id="cd11301">
    <property type="entry name" value="Fut1_Fut2_like"/>
    <property type="match status" value="1"/>
</dbReference>
<keyword evidence="3" id="KW-0812">Transmembrane</keyword>
<evidence type="ECO:0000256" key="1">
    <source>
        <dbReference type="ARBA" id="ARBA00022676"/>
    </source>
</evidence>
<keyword evidence="3" id="KW-0333">Golgi apparatus</keyword>
<keyword evidence="3" id="KW-0735">Signal-anchor</keyword>
<dbReference type="OrthoDB" id="3226at2759"/>
<name>A0A8S3YNE9_9EUPU</name>
<protein>
    <recommendedName>
        <fullName evidence="3">L-Fucosyltransferase</fullName>
        <ecNumber evidence="3">2.4.1.-</ecNumber>
    </recommendedName>
</protein>
<evidence type="ECO:0000313" key="4">
    <source>
        <dbReference type="EMBL" id="CAG5116811.1"/>
    </source>
</evidence>
<proteinExistence type="inferred from homology"/>
<sequence length="326" mass="37274">GEYQKWLPRELVISKSIANTTGSDIDRDYHSDPSNASTCVCNMSYYQLYGKKPQVNNVTLYVISHDDFNGRLGNQMFKYASLLGIARAQGRGLFFHPETDLAKTFKITNIAVNESSKRWPVISEVGIFEEKMFKLPIYDVRIMGYLQSFWYFFLVSDEVRQEFTFHDSIANAAANILHDVGEKYNFTMTVGVHVRRTDFLTKKLQRLGYAAPDKSYFMKAFSLMKSKFPGRKISFLVASDDLPWCEENLSGNNVIIMPKASPAVHMATLSSCDHVIISGGSYGWWSGWLANGYVIYFTGYMRSGTPFGDWYKIDQYYPRMWIGLGN</sequence>
<comment type="caution">
    <text evidence="4">The sequence shown here is derived from an EMBL/GenBank/DDBJ whole genome shotgun (WGS) entry which is preliminary data.</text>
</comment>
<dbReference type="EMBL" id="CAJHNH020000306">
    <property type="protein sequence ID" value="CAG5116811.1"/>
    <property type="molecule type" value="Genomic_DNA"/>
</dbReference>
<keyword evidence="1 3" id="KW-0328">Glycosyltransferase</keyword>
<comment type="similarity">
    <text evidence="3">Belongs to the glycosyltransferase 11 family.</text>
</comment>
<dbReference type="GO" id="GO:0008107">
    <property type="term" value="F:galactoside 2-alpha-L-fucosyltransferase activity"/>
    <property type="evidence" value="ECO:0007669"/>
    <property type="project" value="InterPro"/>
</dbReference>
<dbReference type="PANTHER" id="PTHR11927:SF9">
    <property type="entry name" value="L-FUCOSYLTRANSFERASE"/>
    <property type="match status" value="1"/>
</dbReference>
<comment type="subcellular location">
    <subcellularLocation>
        <location evidence="3">Golgi apparatus</location>
        <location evidence="3">Golgi stack membrane</location>
        <topology evidence="3">Single-pass type II membrane protein</topology>
    </subcellularLocation>
</comment>